<accession>G5H7X4</accession>
<dbReference type="CDD" id="cd10917">
    <property type="entry name" value="CE4_NodB_like_6s_7s"/>
    <property type="match status" value="1"/>
</dbReference>
<evidence type="ECO:0000313" key="4">
    <source>
        <dbReference type="EMBL" id="EHB92573.1"/>
    </source>
</evidence>
<evidence type="ECO:0000256" key="1">
    <source>
        <dbReference type="ARBA" id="ARBA00022723"/>
    </source>
</evidence>
<gene>
    <name evidence="4" type="ORF">HMPREF9450_00777</name>
</gene>
<dbReference type="AlphaFoldDB" id="G5H7X4"/>
<dbReference type="GeneID" id="92816209"/>
<dbReference type="Pfam" id="PF01522">
    <property type="entry name" value="Polysacc_deac_1"/>
    <property type="match status" value="1"/>
</dbReference>
<dbReference type="HOGENOM" id="CLU_021264_0_3_10"/>
<dbReference type="SUPFAM" id="SSF88713">
    <property type="entry name" value="Glycoside hydrolase/deacetylase"/>
    <property type="match status" value="1"/>
</dbReference>
<dbReference type="RefSeq" id="WP_009133583.1">
    <property type="nucleotide sequence ID" value="NZ_CP102250.1"/>
</dbReference>
<dbReference type="PANTHER" id="PTHR10587:SF133">
    <property type="entry name" value="CHITIN DEACETYLASE 1-RELATED"/>
    <property type="match status" value="1"/>
</dbReference>
<protein>
    <recommendedName>
        <fullName evidence="3">NodB homology domain-containing protein</fullName>
    </recommendedName>
</protein>
<reference evidence="4 5" key="1">
    <citation type="submission" date="2011-08" db="EMBL/GenBank/DDBJ databases">
        <title>The Genome Sequence of Alistipes indistinctus YIT 12060.</title>
        <authorList>
            <consortium name="The Broad Institute Genome Sequencing Platform"/>
            <person name="Earl A."/>
            <person name="Ward D."/>
            <person name="Feldgarden M."/>
            <person name="Gevers D."/>
            <person name="Morotomi M."/>
            <person name="Young S.K."/>
            <person name="Zeng Q."/>
            <person name="Gargeya S."/>
            <person name="Fitzgerald M."/>
            <person name="Haas B."/>
            <person name="Abouelleil A."/>
            <person name="Alvarado L."/>
            <person name="Arachchi H.M."/>
            <person name="Berlin A."/>
            <person name="Brown A."/>
            <person name="Chapman S.B."/>
            <person name="Chen Z."/>
            <person name="Dunbar C."/>
            <person name="Freedman E."/>
            <person name="Gearin G."/>
            <person name="Gellesch M."/>
            <person name="Goldberg J."/>
            <person name="Griggs A."/>
            <person name="Gujja S."/>
            <person name="Heiman D."/>
            <person name="Howarth C."/>
            <person name="Larson L."/>
            <person name="Lui A."/>
            <person name="MacDonald P.J.P."/>
            <person name="Montmayeur A."/>
            <person name="Murphy C."/>
            <person name="Neiman D."/>
            <person name="Pearson M."/>
            <person name="Priest M."/>
            <person name="Roberts A."/>
            <person name="Saif S."/>
            <person name="Shea T."/>
            <person name="Shenoy N."/>
            <person name="Sisk P."/>
            <person name="Stolte C."/>
            <person name="Sykes S."/>
            <person name="Wortman J."/>
            <person name="Nusbaum C."/>
            <person name="Birren B."/>
        </authorList>
    </citation>
    <scope>NUCLEOTIDE SEQUENCE [LARGE SCALE GENOMIC DNA]</scope>
    <source>
        <strain evidence="4 5">YIT 12060</strain>
    </source>
</reference>
<dbReference type="Gene3D" id="3.20.20.370">
    <property type="entry name" value="Glycoside hydrolase/deacetylase"/>
    <property type="match status" value="1"/>
</dbReference>
<dbReference type="eggNOG" id="COG0726">
    <property type="taxonomic scope" value="Bacteria"/>
</dbReference>
<dbReference type="InterPro" id="IPR050248">
    <property type="entry name" value="Polysacc_deacetylase_ArnD"/>
</dbReference>
<dbReference type="GO" id="GO:0005975">
    <property type="term" value="P:carbohydrate metabolic process"/>
    <property type="evidence" value="ECO:0007669"/>
    <property type="project" value="InterPro"/>
</dbReference>
<proteinExistence type="predicted"/>
<organism evidence="4 5">
    <name type="scientific">Alistipes indistinctus YIT 12060</name>
    <dbReference type="NCBI Taxonomy" id="742725"/>
    <lineage>
        <taxon>Bacteria</taxon>
        <taxon>Pseudomonadati</taxon>
        <taxon>Bacteroidota</taxon>
        <taxon>Bacteroidia</taxon>
        <taxon>Bacteroidales</taxon>
        <taxon>Rikenellaceae</taxon>
        <taxon>Alistipes</taxon>
    </lineage>
</organism>
<dbReference type="Proteomes" id="UP000006008">
    <property type="component" value="Unassembled WGS sequence"/>
</dbReference>
<dbReference type="OrthoDB" id="9812065at2"/>
<sequence length="202" mass="23492">MYIKPPKFVRRIFPSLVWEMPPSEEVYLTFDDGPTPGVTEMILEQLAKYGAKATFFCLGKNAEMHPELFQRIVAEGHRIGNHTYSHQKGWRMSLEGYLEDVEFANNLLHTDLFRPPYGQITPTQARRLSEHYNLIMWDVLSQDYNRRISPRLCLRNVTKHVKGGSIVVFHDSLKSYRNMSYALPRTLEFLQDKGLKCVGIEL</sequence>
<evidence type="ECO:0000313" key="5">
    <source>
        <dbReference type="Proteomes" id="UP000006008"/>
    </source>
</evidence>
<comment type="caution">
    <text evidence="4">The sequence shown here is derived from an EMBL/GenBank/DDBJ whole genome shotgun (WGS) entry which is preliminary data.</text>
</comment>
<keyword evidence="1" id="KW-0479">Metal-binding</keyword>
<evidence type="ECO:0000259" key="3">
    <source>
        <dbReference type="PROSITE" id="PS51677"/>
    </source>
</evidence>
<dbReference type="STRING" id="742725.HMPREF9450_00777"/>
<evidence type="ECO:0000256" key="2">
    <source>
        <dbReference type="ARBA" id="ARBA00022801"/>
    </source>
</evidence>
<dbReference type="GO" id="GO:0046872">
    <property type="term" value="F:metal ion binding"/>
    <property type="evidence" value="ECO:0007669"/>
    <property type="project" value="UniProtKB-KW"/>
</dbReference>
<keyword evidence="2" id="KW-0378">Hydrolase</keyword>
<name>G5H7X4_9BACT</name>
<dbReference type="InterPro" id="IPR011330">
    <property type="entry name" value="Glyco_hydro/deAcase_b/a-brl"/>
</dbReference>
<dbReference type="EMBL" id="ADLD01000009">
    <property type="protein sequence ID" value="EHB92573.1"/>
    <property type="molecule type" value="Genomic_DNA"/>
</dbReference>
<dbReference type="PANTHER" id="PTHR10587">
    <property type="entry name" value="GLYCOSYL TRANSFERASE-RELATED"/>
    <property type="match status" value="1"/>
</dbReference>
<dbReference type="GO" id="GO:0016810">
    <property type="term" value="F:hydrolase activity, acting on carbon-nitrogen (but not peptide) bonds"/>
    <property type="evidence" value="ECO:0007669"/>
    <property type="project" value="InterPro"/>
</dbReference>
<dbReference type="InterPro" id="IPR002509">
    <property type="entry name" value="NODB_dom"/>
</dbReference>
<dbReference type="GO" id="GO:0016020">
    <property type="term" value="C:membrane"/>
    <property type="evidence" value="ECO:0007669"/>
    <property type="project" value="TreeGrafter"/>
</dbReference>
<keyword evidence="5" id="KW-1185">Reference proteome</keyword>
<dbReference type="PROSITE" id="PS51677">
    <property type="entry name" value="NODB"/>
    <property type="match status" value="1"/>
</dbReference>
<feature type="domain" description="NodB homology" evidence="3">
    <location>
        <begin position="24"/>
        <end position="202"/>
    </location>
</feature>
<dbReference type="PATRIC" id="fig|742725.3.peg.828"/>